<evidence type="ECO:0000256" key="1">
    <source>
        <dbReference type="ARBA" id="ARBA00022741"/>
    </source>
</evidence>
<dbReference type="Gene3D" id="3.40.50.300">
    <property type="entry name" value="P-loop containing nucleotide triphosphate hydrolases"/>
    <property type="match status" value="2"/>
</dbReference>
<feature type="domain" description="ABC transporter" evidence="3">
    <location>
        <begin position="242"/>
        <end position="452"/>
    </location>
</feature>
<evidence type="ECO:0000313" key="4">
    <source>
        <dbReference type="EMBL" id="SHI73983.1"/>
    </source>
</evidence>
<sequence>MTVLDCIDLSISAPDGRVLVDHLNLSVAMGGRVAIMGPSGTGKTSLLRALLDDLPPGFSRSGTLRLAGREVSGSQDATRRHVRAHVAYLPQEAGPSLTPTMRLGALLREAARCRGRKAREEARLALEMVGLPTDPVFLARRPWQLSGGQQRRLALARALARRCPLLVLDEPTAGLDPAARRQVLDVLTGLSGGLCCALLMVTHDEQAAEALGCAVRRLGPSGAPASTAHAGPRAARRPRPILITRNADIAAPGGRLVARDLTLEMRPGEVTVLRGPSGGGKTTIARALVGLTPIVGGTIELDGRTVPAPVLARAEAQRRRIQYVPQDARSAFNPRRTMRQAIDDARPAMDPGDFLEPLGLDADQWGRVPAGLSGGQCQRFALLRALAVQPGILLLDEPTSALDPSSARRVLGVIRRFADQGRGVLLLTHDEDTGALAPEHELVLCDGVVASR</sequence>
<name>A0ABY1I7U0_9ACTO</name>
<dbReference type="InterPro" id="IPR027417">
    <property type="entry name" value="P-loop_NTPase"/>
</dbReference>
<evidence type="ECO:0000256" key="2">
    <source>
        <dbReference type="ARBA" id="ARBA00022840"/>
    </source>
</evidence>
<dbReference type="SMART" id="SM00382">
    <property type="entry name" value="AAA"/>
    <property type="match status" value="2"/>
</dbReference>
<evidence type="ECO:0000313" key="5">
    <source>
        <dbReference type="Proteomes" id="UP000184390"/>
    </source>
</evidence>
<dbReference type="InterPro" id="IPR017871">
    <property type="entry name" value="ABC_transporter-like_CS"/>
</dbReference>
<dbReference type="SUPFAM" id="SSF52540">
    <property type="entry name" value="P-loop containing nucleoside triphosphate hydrolases"/>
    <property type="match status" value="2"/>
</dbReference>
<dbReference type="InterPro" id="IPR003593">
    <property type="entry name" value="AAA+_ATPase"/>
</dbReference>
<reference evidence="4 5" key="1">
    <citation type="submission" date="2016-11" db="EMBL/GenBank/DDBJ databases">
        <authorList>
            <person name="Varghese N."/>
            <person name="Submissions S."/>
        </authorList>
    </citation>
    <scope>NUCLEOTIDE SEQUENCE [LARGE SCALE GENOMIC DNA]</scope>
    <source>
        <strain evidence="4 5">PA</strain>
    </source>
</reference>
<dbReference type="PANTHER" id="PTHR24220:SF685">
    <property type="entry name" value="ABC TRANSPORTER RELATED"/>
    <property type="match status" value="1"/>
</dbReference>
<proteinExistence type="predicted"/>
<dbReference type="PROSITE" id="PS00211">
    <property type="entry name" value="ABC_TRANSPORTER_1"/>
    <property type="match status" value="2"/>
</dbReference>
<dbReference type="Proteomes" id="UP000184390">
    <property type="component" value="Unassembled WGS sequence"/>
</dbReference>
<organism evidence="4 5">
    <name type="scientific">Actinomyces denticolens</name>
    <dbReference type="NCBI Taxonomy" id="52767"/>
    <lineage>
        <taxon>Bacteria</taxon>
        <taxon>Bacillati</taxon>
        <taxon>Actinomycetota</taxon>
        <taxon>Actinomycetes</taxon>
        <taxon>Actinomycetales</taxon>
        <taxon>Actinomycetaceae</taxon>
        <taxon>Actinomyces</taxon>
    </lineage>
</organism>
<evidence type="ECO:0000259" key="3">
    <source>
        <dbReference type="PROSITE" id="PS50893"/>
    </source>
</evidence>
<keyword evidence="2 4" id="KW-0067">ATP-binding</keyword>
<dbReference type="InterPro" id="IPR003439">
    <property type="entry name" value="ABC_transporter-like_ATP-bd"/>
</dbReference>
<dbReference type="EMBL" id="FQYL01000004">
    <property type="protein sequence ID" value="SHI73983.1"/>
    <property type="molecule type" value="Genomic_DNA"/>
</dbReference>
<keyword evidence="1" id="KW-0547">Nucleotide-binding</keyword>
<dbReference type="GO" id="GO:0005524">
    <property type="term" value="F:ATP binding"/>
    <property type="evidence" value="ECO:0007669"/>
    <property type="project" value="UniProtKB-KW"/>
</dbReference>
<comment type="caution">
    <text evidence="4">The sequence shown here is derived from an EMBL/GenBank/DDBJ whole genome shotgun (WGS) entry which is preliminary data.</text>
</comment>
<accession>A0ABY1I7U0</accession>
<dbReference type="PROSITE" id="PS50893">
    <property type="entry name" value="ABC_TRANSPORTER_2"/>
    <property type="match status" value="2"/>
</dbReference>
<keyword evidence="5" id="KW-1185">Reference proteome</keyword>
<dbReference type="RefSeq" id="WP_073452285.1">
    <property type="nucleotide sequence ID" value="NZ_BDIO01000003.1"/>
</dbReference>
<dbReference type="Pfam" id="PF00005">
    <property type="entry name" value="ABC_tran"/>
    <property type="match status" value="2"/>
</dbReference>
<feature type="domain" description="ABC transporter" evidence="3">
    <location>
        <begin position="4"/>
        <end position="245"/>
    </location>
</feature>
<gene>
    <name evidence="4" type="ORF">SAMN05216246_104165</name>
</gene>
<dbReference type="InterPro" id="IPR015854">
    <property type="entry name" value="ABC_transpr_LolD-like"/>
</dbReference>
<protein>
    <submittedName>
        <fullName evidence="4">Peptide/nickel transport system ATP-binding protein</fullName>
    </submittedName>
</protein>
<dbReference type="PANTHER" id="PTHR24220">
    <property type="entry name" value="IMPORT ATP-BINDING PROTEIN"/>
    <property type="match status" value="1"/>
</dbReference>